<dbReference type="EMBL" id="VJXY01000004">
    <property type="protein sequence ID" value="MBD6615297.1"/>
    <property type="molecule type" value="Genomic_DNA"/>
</dbReference>
<evidence type="ECO:0000313" key="3">
    <source>
        <dbReference type="Proteomes" id="UP001165986"/>
    </source>
</evidence>
<name>A0AA40VPF9_9NOST</name>
<dbReference type="Proteomes" id="UP001165986">
    <property type="component" value="Unassembled WGS sequence"/>
</dbReference>
<reference evidence="2" key="1">
    <citation type="submission" date="2019-07" db="EMBL/GenBank/DDBJ databases">
        <title>Toxilogical consequences of a new and cryptic species of cyanobacteria (Komarekiella delphini-convector) recovered from the epidermis of a bottlenose dolphin and 1500 ft. in the air.</title>
        <authorList>
            <person name="Brown A.O."/>
            <person name="Dvorak P."/>
            <person name="Villanueva C.D."/>
            <person name="Foss A.J."/>
            <person name="Garvey A.D."/>
            <person name="Gibson Q.A."/>
            <person name="Johansen J.R."/>
            <person name="Casamatta D.A."/>
        </authorList>
    </citation>
    <scope>NUCLEOTIDE SEQUENCE</scope>
    <source>
        <strain evidence="2">SJRDD-AB1</strain>
    </source>
</reference>
<protein>
    <submittedName>
        <fullName evidence="2">Transposase</fullName>
    </submittedName>
</protein>
<dbReference type="RefSeq" id="WP_191756545.1">
    <property type="nucleotide sequence ID" value="NZ_VJXY01000004.1"/>
</dbReference>
<evidence type="ECO:0000259" key="1">
    <source>
        <dbReference type="Pfam" id="PF13546"/>
    </source>
</evidence>
<dbReference type="SUPFAM" id="SSF53098">
    <property type="entry name" value="Ribonuclease H-like"/>
    <property type="match status" value="1"/>
</dbReference>
<keyword evidence="3" id="KW-1185">Reference proteome</keyword>
<evidence type="ECO:0000313" key="2">
    <source>
        <dbReference type="EMBL" id="MBD6615297.1"/>
    </source>
</evidence>
<accession>A0AA40VPF9</accession>
<dbReference type="InterPro" id="IPR012337">
    <property type="entry name" value="RNaseH-like_sf"/>
</dbReference>
<feature type="domain" description="Transposase IS701-like DDE" evidence="1">
    <location>
        <begin position="21"/>
        <end position="265"/>
    </location>
</feature>
<proteinExistence type="predicted"/>
<dbReference type="InterPro" id="IPR038721">
    <property type="entry name" value="IS701-like_DDE_dom"/>
</dbReference>
<dbReference type="AlphaFoldDB" id="A0AA40VPF9"/>
<gene>
    <name evidence="2" type="ORF">FNW02_05425</name>
</gene>
<sequence>MSLNLPAGIASIIQLFSRLFSTRVWKQAEVLMIGAILTTRKRTVSSILEVMGIAHEKNFQNYHRVLSRAVWSNLEASRILLMILVSIFVPSEPIIMGIDDTIERRKGKNIKAKGIYRDPVRSSHSQFVKVSGLRWLAVMLLVEIPWAQRVWALPFFTALAPSERYNQQLKRRHKSLTDWGRQMMLQIRRWLPNRELVMVADSSFAALELLFRVSQHKLPIHMITRLRLDAALYQPAPNRQSGTMGRPALKGRRLPNLEHISVDPNTHWQTVIVNNWYGQGKREVEICSDTAVWYHTAKPVVPIRWVLIRDPKGKFETQAILSTGLFYSPIQILEWFVRRWQVEVTFEEVRAHLGVETQRQWSDKAIARTTPLLLGLFSLVTVLAHHLQNDFQWQVRQTSWYSKHLPSFSDALALVRRFFWASTFSMSHESFEMVKVPRPLFERLRDIAVYAA</sequence>
<comment type="caution">
    <text evidence="2">The sequence shown here is derived from an EMBL/GenBank/DDBJ whole genome shotgun (WGS) entry which is preliminary data.</text>
</comment>
<dbReference type="Pfam" id="PF13546">
    <property type="entry name" value="DDE_5"/>
    <property type="match status" value="1"/>
</dbReference>
<organism evidence="2 3">
    <name type="scientific">Komarekiella delphini-convector SJRDD-AB1</name>
    <dbReference type="NCBI Taxonomy" id="2593771"/>
    <lineage>
        <taxon>Bacteria</taxon>
        <taxon>Bacillati</taxon>
        <taxon>Cyanobacteriota</taxon>
        <taxon>Cyanophyceae</taxon>
        <taxon>Nostocales</taxon>
        <taxon>Nostocaceae</taxon>
        <taxon>Komarekiella</taxon>
        <taxon>Komarekiella delphini-convector</taxon>
    </lineage>
</organism>